<evidence type="ECO:0008006" key="3">
    <source>
        <dbReference type="Google" id="ProtNLM"/>
    </source>
</evidence>
<dbReference type="PANTHER" id="PTHR46114:SF1">
    <property type="entry name" value="ZAD DOMAIN-CONTAINING PROTEIN"/>
    <property type="match status" value="1"/>
</dbReference>
<evidence type="ECO:0000313" key="2">
    <source>
        <dbReference type="Proteomes" id="UP001235939"/>
    </source>
</evidence>
<dbReference type="InterPro" id="IPR036397">
    <property type="entry name" value="RNaseH_sf"/>
</dbReference>
<dbReference type="Gene3D" id="3.30.420.10">
    <property type="entry name" value="Ribonuclease H-like superfamily/Ribonuclease H"/>
    <property type="match status" value="1"/>
</dbReference>
<gene>
    <name evidence="1" type="ORF">LAZ67_12002550</name>
</gene>
<name>A0ABY6L4L5_9ARAC</name>
<accession>A0ABY6L4L5</accession>
<dbReference type="Proteomes" id="UP001235939">
    <property type="component" value="Chromosome 12"/>
</dbReference>
<sequence>MTKFPKISCPKLTEGIFIGPQSRKLINDEEFIATLKEDEKNAWLAFIDVVKHFLGNNKSPTYARIVENMISKFHKLEYIRNLKFHFMDSHLNYFSDNLSAESEEQGERFHQDIKIIEQRYNGLWNQHMMAENCWILMRDDKQDNVRPHTAHISQHVLYETSVLPWPPVSPDLSPIEHVWNLIGRRLYALPQLRSEDELWLMADRTAIPQDTILIESVPRRVDIAVVPQHIGSTAMSLNV</sequence>
<keyword evidence="2" id="KW-1185">Reference proteome</keyword>
<evidence type="ECO:0000313" key="1">
    <source>
        <dbReference type="EMBL" id="UYV75122.1"/>
    </source>
</evidence>
<organism evidence="1 2">
    <name type="scientific">Cordylochernes scorpioides</name>
    <dbReference type="NCBI Taxonomy" id="51811"/>
    <lineage>
        <taxon>Eukaryota</taxon>
        <taxon>Metazoa</taxon>
        <taxon>Ecdysozoa</taxon>
        <taxon>Arthropoda</taxon>
        <taxon>Chelicerata</taxon>
        <taxon>Arachnida</taxon>
        <taxon>Pseudoscorpiones</taxon>
        <taxon>Cheliferoidea</taxon>
        <taxon>Chernetidae</taxon>
        <taxon>Cordylochernes</taxon>
    </lineage>
</organism>
<dbReference type="EMBL" id="CP092874">
    <property type="protein sequence ID" value="UYV75122.1"/>
    <property type="molecule type" value="Genomic_DNA"/>
</dbReference>
<reference evidence="1 2" key="1">
    <citation type="submission" date="2022-01" db="EMBL/GenBank/DDBJ databases">
        <title>A chromosomal length assembly of Cordylochernes scorpioides.</title>
        <authorList>
            <person name="Zeh D."/>
            <person name="Zeh J."/>
        </authorList>
    </citation>
    <scope>NUCLEOTIDE SEQUENCE [LARGE SCALE GENOMIC DNA]</scope>
    <source>
        <strain evidence="1">IN4F17</strain>
        <tissue evidence="1">Whole Body</tissue>
    </source>
</reference>
<proteinExistence type="predicted"/>
<dbReference type="PANTHER" id="PTHR46114">
    <property type="entry name" value="APPLE DOMAIN-CONTAINING PROTEIN"/>
    <property type="match status" value="1"/>
</dbReference>
<protein>
    <recommendedName>
        <fullName evidence="3">Tc1-like transposase DDE domain-containing protein</fullName>
    </recommendedName>
</protein>